<dbReference type="EMBL" id="SDEE01000961">
    <property type="protein sequence ID" value="RXW13286.1"/>
    <property type="molecule type" value="Genomic_DNA"/>
</dbReference>
<dbReference type="Proteomes" id="UP000290288">
    <property type="component" value="Unassembled WGS sequence"/>
</dbReference>
<feature type="compositionally biased region" description="Acidic residues" evidence="1">
    <location>
        <begin position="44"/>
        <end position="59"/>
    </location>
</feature>
<gene>
    <name evidence="2" type="ORF">EST38_g12568</name>
</gene>
<reference evidence="2 3" key="1">
    <citation type="submission" date="2019-01" db="EMBL/GenBank/DDBJ databases">
        <title>Draft genome sequence of Psathyrella aberdarensis IHI B618.</title>
        <authorList>
            <person name="Buettner E."/>
            <person name="Kellner H."/>
        </authorList>
    </citation>
    <scope>NUCLEOTIDE SEQUENCE [LARGE SCALE GENOMIC DNA]</scope>
    <source>
        <strain evidence="2 3">IHI B618</strain>
    </source>
</reference>
<organism evidence="2 3">
    <name type="scientific">Candolleomyces aberdarensis</name>
    <dbReference type="NCBI Taxonomy" id="2316362"/>
    <lineage>
        <taxon>Eukaryota</taxon>
        <taxon>Fungi</taxon>
        <taxon>Dikarya</taxon>
        <taxon>Basidiomycota</taxon>
        <taxon>Agaricomycotina</taxon>
        <taxon>Agaricomycetes</taxon>
        <taxon>Agaricomycetidae</taxon>
        <taxon>Agaricales</taxon>
        <taxon>Agaricineae</taxon>
        <taxon>Psathyrellaceae</taxon>
        <taxon>Candolleomyces</taxon>
    </lineage>
</organism>
<accession>A0A4Q2D434</accession>
<evidence type="ECO:0000313" key="3">
    <source>
        <dbReference type="Proteomes" id="UP000290288"/>
    </source>
</evidence>
<feature type="region of interest" description="Disordered" evidence="1">
    <location>
        <begin position="33"/>
        <end position="107"/>
    </location>
</feature>
<evidence type="ECO:0000256" key="1">
    <source>
        <dbReference type="SAM" id="MobiDB-lite"/>
    </source>
</evidence>
<name>A0A4Q2D434_9AGAR</name>
<keyword evidence="3" id="KW-1185">Reference proteome</keyword>
<sequence>MAVNTPALGNSGINNRDGSSLVQQTLEVWGEQRVAGRQVVDDKGDLEDGGLNEGEDDGDEGRGLGDRVGTSEDGGSSEGSAEGSEDMPEEDADGAEGHWQHPTPEMEDMIHEFMDELSFDNMSLLRAWNFQLKHNITDAAFDDLRHTFPESNLLSFKAAR</sequence>
<proteinExistence type="predicted"/>
<feature type="compositionally biased region" description="Low complexity" evidence="1">
    <location>
        <begin position="71"/>
        <end position="82"/>
    </location>
</feature>
<dbReference type="AlphaFoldDB" id="A0A4Q2D434"/>
<feature type="compositionally biased region" description="Acidic residues" evidence="1">
    <location>
        <begin position="83"/>
        <end position="94"/>
    </location>
</feature>
<comment type="caution">
    <text evidence="2">The sequence shown here is derived from an EMBL/GenBank/DDBJ whole genome shotgun (WGS) entry which is preliminary data.</text>
</comment>
<dbReference type="OrthoDB" id="10690415at2759"/>
<protein>
    <submittedName>
        <fullName evidence="2">Uncharacterized protein</fullName>
    </submittedName>
</protein>
<evidence type="ECO:0000313" key="2">
    <source>
        <dbReference type="EMBL" id="RXW13286.1"/>
    </source>
</evidence>